<dbReference type="KEGG" id="vg:14297458"/>
<dbReference type="GeneID" id="14297458"/>
<reference evidence="1 2" key="1">
    <citation type="journal article" date="2012" name="Virus Genes">
        <title>Isolation and complete genome sequence of a bacteriophage lysing Tetrasphaera jenkinsii, a filamentous bacteria responsible for bulking in activated sludge.</title>
        <authorList>
            <person name="Petrovski S."/>
            <person name="Tillett D."/>
            <person name="Seviour R.J."/>
        </authorList>
    </citation>
    <scope>NUCLEOTIDE SEQUENCE [LARGE SCALE GENOMIC DNA]</scope>
</reference>
<proteinExistence type="predicted"/>
<protein>
    <submittedName>
        <fullName evidence="1">Uncharacterized protein</fullName>
    </submittedName>
</protein>
<dbReference type="EMBL" id="HQ225832">
    <property type="protein sequence ID" value="ADX42553.1"/>
    <property type="molecule type" value="Genomic_DNA"/>
</dbReference>
<keyword evidence="2" id="KW-1185">Reference proteome</keyword>
<sequence length="153" mass="16343">MAGRNSVQGVGNSTYSWSHPVVNAGVSINIAGIKLEAQYFKARQMVDNSKVVLLVDGSAITLTNTAQAGSFTMTVVDTGLDITDGNLVAIARYLQQVGDSQGGQLRVATSFNGQTKAITFIGVTLKVFDTLLLAGNDIPEYPCEFNYQGWFNS</sequence>
<dbReference type="RefSeq" id="YP_007237945.1">
    <property type="nucleotide sequence ID" value="NC_019930.1"/>
</dbReference>
<organism evidence="1 2">
    <name type="scientific">Tetrasphaera phage TJE1</name>
    <dbReference type="NCBI Taxonomy" id="981335"/>
    <lineage>
        <taxon>Viruses</taxon>
        <taxon>Duplodnaviria</taxon>
        <taxon>Heunggongvirae</taxon>
        <taxon>Uroviricota</taxon>
        <taxon>Caudoviricetes</taxon>
        <taxon>Tijeunavirus</taxon>
        <taxon>Tijeunavirus TJE1</taxon>
    </lineage>
</organism>
<accession>G4W965</accession>
<dbReference type="Proteomes" id="UP000002653">
    <property type="component" value="Segment"/>
</dbReference>
<evidence type="ECO:0000313" key="2">
    <source>
        <dbReference type="Proteomes" id="UP000002653"/>
    </source>
</evidence>
<name>G4W965_9CAUD</name>
<evidence type="ECO:0000313" key="1">
    <source>
        <dbReference type="EMBL" id="ADX42553.1"/>
    </source>
</evidence>